<dbReference type="AlphaFoldDB" id="A0A409XW22"/>
<name>A0A409XW22_PSICY</name>
<dbReference type="OrthoDB" id="691673at2759"/>
<dbReference type="Gene3D" id="3.40.640.10">
    <property type="entry name" value="Type I PLP-dependent aspartate aminotransferase-like (Major domain)"/>
    <property type="match status" value="1"/>
</dbReference>
<evidence type="ECO:0000313" key="7">
    <source>
        <dbReference type="EMBL" id="PPQ94958.1"/>
    </source>
</evidence>
<keyword evidence="3" id="KW-0032">Aminotransferase</keyword>
<evidence type="ECO:0000259" key="6">
    <source>
        <dbReference type="Pfam" id="PF00155"/>
    </source>
</evidence>
<dbReference type="InterPro" id="IPR004839">
    <property type="entry name" value="Aminotransferase_I/II_large"/>
</dbReference>
<evidence type="ECO:0000256" key="1">
    <source>
        <dbReference type="ARBA" id="ARBA00001933"/>
    </source>
</evidence>
<evidence type="ECO:0000256" key="2">
    <source>
        <dbReference type="ARBA" id="ARBA00007441"/>
    </source>
</evidence>
<evidence type="ECO:0000256" key="4">
    <source>
        <dbReference type="ARBA" id="ARBA00022679"/>
    </source>
</evidence>
<comment type="cofactor">
    <cofactor evidence="1">
        <name>pyridoxal 5'-phosphate</name>
        <dbReference type="ChEBI" id="CHEBI:597326"/>
    </cofactor>
</comment>
<evidence type="ECO:0000256" key="5">
    <source>
        <dbReference type="ARBA" id="ARBA00022898"/>
    </source>
</evidence>
<protein>
    <recommendedName>
        <fullName evidence="6">Aminotransferase class I/classII large domain-containing protein</fullName>
    </recommendedName>
</protein>
<keyword evidence="8" id="KW-1185">Reference proteome</keyword>
<dbReference type="GO" id="GO:1901605">
    <property type="term" value="P:alpha-amino acid metabolic process"/>
    <property type="evidence" value="ECO:0007669"/>
    <property type="project" value="TreeGrafter"/>
</dbReference>
<evidence type="ECO:0000313" key="8">
    <source>
        <dbReference type="Proteomes" id="UP000283269"/>
    </source>
</evidence>
<accession>A0A409XW22</accession>
<dbReference type="STRING" id="93625.A0A409XW22"/>
<keyword evidence="4" id="KW-0808">Transferase</keyword>
<sequence>MSAELKGASTLPEAIDLSHHLSVVARNRVVSPLKNLAKYFGRPGMISLAGGLPSPAYFPFDSVKADILNYDSYTPKPATESQGPLSWILSLFSGNDSSSTIPITVPKYPEHPDDVNLASALQYGLAKGIPQLQQIIAEFTATIFRPGYSNHTIQLHVGNTDGWAKIVSTLCNPGEGILVSEWTYPSALETTNPLGISPVPVSMDGQGMNSAALREVLSGWDEAARGMPRPHVMYIVPVGQNPTGATMGAQRKQEIYDICVEFDVIIVEDDPYYFLQEGPYVHPTQRYSNVKQTDMSDDQYIASLVPSFLKFDYQGRVVRLDTFSKTIAPGSRTGWFTCNPIFAERFERHAETSTQGPSGFSQVLITKTLISWQATGYLQWLKGLGVEYTRRRNYFIDGLLDKFHLELASTPQTLFPGSVRYIASDRSGYFNEKGSRKPLFSFVPPSSGMFVWLQFHFEDHPKFKELGEETLEMQLWIKLAEGGLLIGPGNMFAANKSASSASYPGHFRISFSNAEDNDLTKAIDIFAKVVKKFHEDARIVLE</sequence>
<dbReference type="PANTHER" id="PTHR42790">
    <property type="entry name" value="AMINOTRANSFERASE"/>
    <property type="match status" value="1"/>
</dbReference>
<dbReference type="GO" id="GO:0008483">
    <property type="term" value="F:transaminase activity"/>
    <property type="evidence" value="ECO:0007669"/>
    <property type="project" value="UniProtKB-KW"/>
</dbReference>
<dbReference type="SUPFAM" id="SSF53383">
    <property type="entry name" value="PLP-dependent transferases"/>
    <property type="match status" value="1"/>
</dbReference>
<dbReference type="Proteomes" id="UP000283269">
    <property type="component" value="Unassembled WGS sequence"/>
</dbReference>
<dbReference type="InParanoid" id="A0A409XW22"/>
<dbReference type="CDD" id="cd00609">
    <property type="entry name" value="AAT_like"/>
    <property type="match status" value="1"/>
</dbReference>
<dbReference type="InterPro" id="IPR015424">
    <property type="entry name" value="PyrdxlP-dep_Trfase"/>
</dbReference>
<dbReference type="InterPro" id="IPR015421">
    <property type="entry name" value="PyrdxlP-dep_Trfase_major"/>
</dbReference>
<reference evidence="7 8" key="1">
    <citation type="journal article" date="2018" name="Evol. Lett.">
        <title>Horizontal gene cluster transfer increased hallucinogenic mushroom diversity.</title>
        <authorList>
            <person name="Reynolds H.T."/>
            <person name="Vijayakumar V."/>
            <person name="Gluck-Thaler E."/>
            <person name="Korotkin H.B."/>
            <person name="Matheny P.B."/>
            <person name="Slot J.C."/>
        </authorList>
    </citation>
    <scope>NUCLEOTIDE SEQUENCE [LARGE SCALE GENOMIC DNA]</scope>
    <source>
        <strain evidence="7 8">2631</strain>
    </source>
</reference>
<dbReference type="PANTHER" id="PTHR42790:SF1">
    <property type="entry name" value="AROMATIC AMINO ACID AMINOTRANSFERASE, HYPOTHETICAL (EUROFUNG)"/>
    <property type="match status" value="1"/>
</dbReference>
<gene>
    <name evidence="7" type="ORF">CVT25_003930</name>
</gene>
<feature type="domain" description="Aminotransferase class I/classII large" evidence="6">
    <location>
        <begin position="121"/>
        <end position="524"/>
    </location>
</feature>
<comment type="caution">
    <text evidence="7">The sequence shown here is derived from an EMBL/GenBank/DDBJ whole genome shotgun (WGS) entry which is preliminary data.</text>
</comment>
<keyword evidence="5" id="KW-0663">Pyridoxal phosphate</keyword>
<dbReference type="Pfam" id="PF00155">
    <property type="entry name" value="Aminotran_1_2"/>
    <property type="match status" value="1"/>
</dbReference>
<proteinExistence type="inferred from homology"/>
<dbReference type="FunCoup" id="A0A409XW22">
    <property type="interactions" value="133"/>
</dbReference>
<comment type="similarity">
    <text evidence="2">Belongs to the class-I pyridoxal-phosphate-dependent aminotransferase family.</text>
</comment>
<dbReference type="GO" id="GO:0030170">
    <property type="term" value="F:pyridoxal phosphate binding"/>
    <property type="evidence" value="ECO:0007669"/>
    <property type="project" value="InterPro"/>
</dbReference>
<evidence type="ECO:0000256" key="3">
    <source>
        <dbReference type="ARBA" id="ARBA00022576"/>
    </source>
</evidence>
<organism evidence="7 8">
    <name type="scientific">Psilocybe cyanescens</name>
    <dbReference type="NCBI Taxonomy" id="93625"/>
    <lineage>
        <taxon>Eukaryota</taxon>
        <taxon>Fungi</taxon>
        <taxon>Dikarya</taxon>
        <taxon>Basidiomycota</taxon>
        <taxon>Agaricomycotina</taxon>
        <taxon>Agaricomycetes</taxon>
        <taxon>Agaricomycetidae</taxon>
        <taxon>Agaricales</taxon>
        <taxon>Agaricineae</taxon>
        <taxon>Strophariaceae</taxon>
        <taxon>Psilocybe</taxon>
    </lineage>
</organism>
<dbReference type="EMBL" id="NHYD01000182">
    <property type="protein sequence ID" value="PPQ94958.1"/>
    <property type="molecule type" value="Genomic_DNA"/>
</dbReference>
<dbReference type="InterPro" id="IPR050859">
    <property type="entry name" value="Class-I_PLP-dep_aminotransf"/>
</dbReference>